<evidence type="ECO:0000256" key="7">
    <source>
        <dbReference type="RuleBase" id="RU363032"/>
    </source>
</evidence>
<feature type="transmembrane region" description="Helical" evidence="7">
    <location>
        <begin position="265"/>
        <end position="285"/>
    </location>
</feature>
<evidence type="ECO:0000256" key="1">
    <source>
        <dbReference type="ARBA" id="ARBA00004651"/>
    </source>
</evidence>
<organism evidence="9 10">
    <name type="scientific">Georgenia soli</name>
    <dbReference type="NCBI Taxonomy" id="638953"/>
    <lineage>
        <taxon>Bacteria</taxon>
        <taxon>Bacillati</taxon>
        <taxon>Actinomycetota</taxon>
        <taxon>Actinomycetes</taxon>
        <taxon>Micrococcales</taxon>
        <taxon>Bogoriellaceae</taxon>
        <taxon>Georgenia</taxon>
    </lineage>
</organism>
<dbReference type="PANTHER" id="PTHR32243:SF18">
    <property type="entry name" value="INNER MEMBRANE ABC TRANSPORTER PERMEASE PROTEIN YCJP"/>
    <property type="match status" value="1"/>
</dbReference>
<dbReference type="GO" id="GO:0055085">
    <property type="term" value="P:transmembrane transport"/>
    <property type="evidence" value="ECO:0007669"/>
    <property type="project" value="InterPro"/>
</dbReference>
<dbReference type="Gene3D" id="1.10.3720.10">
    <property type="entry name" value="MetI-like"/>
    <property type="match status" value="1"/>
</dbReference>
<sequence length="301" mass="32592">MSSTSVITRETVEAVQAADGRRERRHRPGGSLESRQFSVFRAVFLAVFGLLCILPIAWMILASLKTNIDIYDPAKTFSFSPTLRNYSAVFEQENFLEFLVNSLIIGVGSTLLALVLGVPAAYSIQRFSMGKSSVLILLSRVIPHVTLLVPWYFIFASLGLVGGYSSLVISHMFISVPLIVWVMIGVFEGVPEELEEAARVDGLTHIGAFLRIILPLAVPGIATSAMLSFIFSWNNFVFALVLSGTDTRTLPVAVFNFIGYASIDWGALMAACVSITAPMMVIALLGQKYVVAGMTAGAVKG</sequence>
<evidence type="ECO:0000256" key="4">
    <source>
        <dbReference type="ARBA" id="ARBA00022692"/>
    </source>
</evidence>
<dbReference type="AlphaFoldDB" id="A0A2A9F3I0"/>
<dbReference type="EMBL" id="PDJI01000003">
    <property type="protein sequence ID" value="PFG44969.1"/>
    <property type="molecule type" value="Genomic_DNA"/>
</dbReference>
<name>A0A2A9F3I0_9MICO</name>
<keyword evidence="6 7" id="KW-0472">Membrane</keyword>
<comment type="similarity">
    <text evidence="7">Belongs to the binding-protein-dependent transport system permease family.</text>
</comment>
<dbReference type="RefSeq" id="WP_245861935.1">
    <property type="nucleotide sequence ID" value="NZ_PDJI01000003.1"/>
</dbReference>
<dbReference type="CDD" id="cd06261">
    <property type="entry name" value="TM_PBP2"/>
    <property type="match status" value="1"/>
</dbReference>
<evidence type="ECO:0000256" key="2">
    <source>
        <dbReference type="ARBA" id="ARBA00022448"/>
    </source>
</evidence>
<evidence type="ECO:0000259" key="8">
    <source>
        <dbReference type="PROSITE" id="PS50928"/>
    </source>
</evidence>
<feature type="domain" description="ABC transmembrane type-1" evidence="8">
    <location>
        <begin position="99"/>
        <end position="286"/>
    </location>
</feature>
<dbReference type="SUPFAM" id="SSF161098">
    <property type="entry name" value="MetI-like"/>
    <property type="match status" value="1"/>
</dbReference>
<reference evidence="9 10" key="1">
    <citation type="submission" date="2017-10" db="EMBL/GenBank/DDBJ databases">
        <title>Sequencing the genomes of 1000 actinobacteria strains.</title>
        <authorList>
            <person name="Klenk H.-P."/>
        </authorList>
    </citation>
    <scope>NUCLEOTIDE SEQUENCE [LARGE SCALE GENOMIC DNA]</scope>
    <source>
        <strain evidence="9 10">DSM 21838</strain>
    </source>
</reference>
<protein>
    <submittedName>
        <fullName evidence="9">Carbohydrate ABC transporter membrane protein 2 (CUT1 family)</fullName>
    </submittedName>
</protein>
<keyword evidence="3" id="KW-1003">Cell membrane</keyword>
<comment type="caution">
    <text evidence="9">The sequence shown here is derived from an EMBL/GenBank/DDBJ whole genome shotgun (WGS) entry which is preliminary data.</text>
</comment>
<feature type="transmembrane region" description="Helical" evidence="7">
    <location>
        <begin position="98"/>
        <end position="122"/>
    </location>
</feature>
<dbReference type="Pfam" id="PF00528">
    <property type="entry name" value="BPD_transp_1"/>
    <property type="match status" value="1"/>
</dbReference>
<dbReference type="Proteomes" id="UP000222106">
    <property type="component" value="Unassembled WGS sequence"/>
</dbReference>
<dbReference type="GO" id="GO:0005886">
    <property type="term" value="C:plasma membrane"/>
    <property type="evidence" value="ECO:0007669"/>
    <property type="project" value="UniProtKB-SubCell"/>
</dbReference>
<evidence type="ECO:0000256" key="3">
    <source>
        <dbReference type="ARBA" id="ARBA00022475"/>
    </source>
</evidence>
<comment type="subcellular location">
    <subcellularLocation>
        <location evidence="1 7">Cell membrane</location>
        <topology evidence="1 7">Multi-pass membrane protein</topology>
    </subcellularLocation>
</comment>
<feature type="transmembrane region" description="Helical" evidence="7">
    <location>
        <begin position="208"/>
        <end position="233"/>
    </location>
</feature>
<proteinExistence type="inferred from homology"/>
<accession>A0A2A9F3I0</accession>
<evidence type="ECO:0000256" key="6">
    <source>
        <dbReference type="ARBA" id="ARBA00023136"/>
    </source>
</evidence>
<keyword evidence="5 7" id="KW-1133">Transmembrane helix</keyword>
<dbReference type="PROSITE" id="PS50928">
    <property type="entry name" value="ABC_TM1"/>
    <property type="match status" value="1"/>
</dbReference>
<keyword evidence="2 7" id="KW-0813">Transport</keyword>
<keyword evidence="4 7" id="KW-0812">Transmembrane</keyword>
<dbReference type="PANTHER" id="PTHR32243">
    <property type="entry name" value="MALTOSE TRANSPORT SYSTEM PERMEASE-RELATED"/>
    <property type="match status" value="1"/>
</dbReference>
<evidence type="ECO:0000256" key="5">
    <source>
        <dbReference type="ARBA" id="ARBA00022989"/>
    </source>
</evidence>
<gene>
    <name evidence="9" type="ORF">ATJ97_0248</name>
</gene>
<evidence type="ECO:0000313" key="10">
    <source>
        <dbReference type="Proteomes" id="UP000222106"/>
    </source>
</evidence>
<feature type="transmembrane region" description="Helical" evidence="7">
    <location>
        <begin position="167"/>
        <end position="187"/>
    </location>
</feature>
<dbReference type="InterPro" id="IPR035906">
    <property type="entry name" value="MetI-like_sf"/>
</dbReference>
<dbReference type="InterPro" id="IPR000515">
    <property type="entry name" value="MetI-like"/>
</dbReference>
<keyword evidence="10" id="KW-1185">Reference proteome</keyword>
<feature type="transmembrane region" description="Helical" evidence="7">
    <location>
        <begin position="134"/>
        <end position="155"/>
    </location>
</feature>
<evidence type="ECO:0000313" key="9">
    <source>
        <dbReference type="EMBL" id="PFG44969.1"/>
    </source>
</evidence>
<dbReference type="InterPro" id="IPR050901">
    <property type="entry name" value="BP-dep_ABC_trans_perm"/>
</dbReference>
<feature type="transmembrane region" description="Helical" evidence="7">
    <location>
        <begin position="39"/>
        <end position="61"/>
    </location>
</feature>